<dbReference type="AlphaFoldDB" id="A0A6P8KJ70"/>
<reference evidence="2" key="1">
    <citation type="submission" date="2025-08" db="UniProtKB">
        <authorList>
            <consortium name="RefSeq"/>
        </authorList>
    </citation>
    <scope>IDENTIFICATION</scope>
    <source>
        <strain evidence="2">Mau12</strain>
        <tissue evidence="2">Whole Body</tissue>
    </source>
</reference>
<dbReference type="GeneID" id="117143529"/>
<dbReference type="GO" id="GO:0035092">
    <property type="term" value="P:sperm DNA condensation"/>
    <property type="evidence" value="ECO:0007669"/>
    <property type="project" value="InterPro"/>
</dbReference>
<dbReference type="InterPro" id="IPR024460">
    <property type="entry name" value="Protamine-like"/>
</dbReference>
<dbReference type="Pfam" id="PF06382">
    <property type="entry name" value="Protamine_like"/>
    <property type="match status" value="1"/>
</dbReference>
<sequence length="167" mass="19218">MGFVLSRSVQPRDSVAYKNYLTVYRNQHTQMSSNDANLSAARVWGTLSQTKRNRYANMKDYSPKMITKQPKRVRNAAAPKRIVKTISRPKRISQRRIRDKPLVYKPLTINRSHVIRKSLVPSNGFLNLVQCLQEIHCEMPRSLAVKEAVSSWCAMNPDQRGIFTSDL</sequence>
<gene>
    <name evidence="2" type="primary">LOC117143529</name>
</gene>
<dbReference type="RefSeq" id="XP_033164149.1">
    <property type="nucleotide sequence ID" value="XM_033308258.1"/>
</dbReference>
<organism evidence="1 2">
    <name type="scientific">Drosophila mauritiana</name>
    <name type="common">Fruit fly</name>
    <dbReference type="NCBI Taxonomy" id="7226"/>
    <lineage>
        <taxon>Eukaryota</taxon>
        <taxon>Metazoa</taxon>
        <taxon>Ecdysozoa</taxon>
        <taxon>Arthropoda</taxon>
        <taxon>Hexapoda</taxon>
        <taxon>Insecta</taxon>
        <taxon>Pterygota</taxon>
        <taxon>Neoptera</taxon>
        <taxon>Endopterygota</taxon>
        <taxon>Diptera</taxon>
        <taxon>Brachycera</taxon>
        <taxon>Muscomorpha</taxon>
        <taxon>Ephydroidea</taxon>
        <taxon>Drosophilidae</taxon>
        <taxon>Drosophila</taxon>
        <taxon>Sophophora</taxon>
    </lineage>
</organism>
<accession>A0A6P8KJ70</accession>
<name>A0A6P8KJ70_DROMA</name>
<dbReference type="CTD" id="318658"/>
<evidence type="ECO:0000313" key="2">
    <source>
        <dbReference type="RefSeq" id="XP_033164149.1"/>
    </source>
</evidence>
<dbReference type="Proteomes" id="UP000515162">
    <property type="component" value="Chromosome 3R"/>
</dbReference>
<evidence type="ECO:0000313" key="1">
    <source>
        <dbReference type="Proteomes" id="UP000515162"/>
    </source>
</evidence>
<protein>
    <submittedName>
        <fullName evidence="2">Uncharacterized protein LOC117143529</fullName>
    </submittedName>
</protein>
<keyword evidence="1" id="KW-1185">Reference proteome</keyword>
<proteinExistence type="predicted"/>